<feature type="region of interest" description="Disordered" evidence="1">
    <location>
        <begin position="93"/>
        <end position="130"/>
    </location>
</feature>
<feature type="compositionally biased region" description="Polar residues" evidence="1">
    <location>
        <begin position="114"/>
        <end position="130"/>
    </location>
</feature>
<proteinExistence type="predicted"/>
<dbReference type="Pfam" id="PF00168">
    <property type="entry name" value="C2"/>
    <property type="match status" value="1"/>
</dbReference>
<comment type="caution">
    <text evidence="3">The sequence shown here is derived from an EMBL/GenBank/DDBJ whole genome shotgun (WGS) entry which is preliminary data.</text>
</comment>
<dbReference type="InterPro" id="IPR000008">
    <property type="entry name" value="C2_dom"/>
</dbReference>
<reference evidence="3" key="1">
    <citation type="submission" date="2023-02" db="EMBL/GenBank/DDBJ databases">
        <title>Genome of toxic invasive species Heracleum sosnowskyi carries increased number of genes despite the absence of recent whole-genome duplications.</title>
        <authorList>
            <person name="Schelkunov M."/>
            <person name="Shtratnikova V."/>
            <person name="Makarenko M."/>
            <person name="Klepikova A."/>
            <person name="Omelchenko D."/>
            <person name="Novikova G."/>
            <person name="Obukhova E."/>
            <person name="Bogdanov V."/>
            <person name="Penin A."/>
            <person name="Logacheva M."/>
        </authorList>
    </citation>
    <scope>NUCLEOTIDE SEQUENCE</scope>
    <source>
        <strain evidence="3">Hsosn_3</strain>
        <tissue evidence="3">Leaf</tissue>
    </source>
</reference>
<evidence type="ECO:0000256" key="1">
    <source>
        <dbReference type="SAM" id="MobiDB-lite"/>
    </source>
</evidence>
<reference evidence="3" key="2">
    <citation type="submission" date="2023-05" db="EMBL/GenBank/DDBJ databases">
        <authorList>
            <person name="Schelkunov M.I."/>
        </authorList>
    </citation>
    <scope>NUCLEOTIDE SEQUENCE</scope>
    <source>
        <strain evidence="3">Hsosn_3</strain>
        <tissue evidence="3">Leaf</tissue>
    </source>
</reference>
<name>A0AAD8GNT4_9APIA</name>
<evidence type="ECO:0000313" key="3">
    <source>
        <dbReference type="EMBL" id="KAK1351921.1"/>
    </source>
</evidence>
<sequence>MKVYAEVAIKGGDQISKQRTSTDNQGGINPTWNCPMKFIIDKTALQQDRLYLVVTLRSPGLIVDGDLAEVRMSMMNMIADGTVRLVQHQFGKSKSKEAVDQQTAPSPAIDPTPTGLSGATTSLGNPPGSSITAPPSLAHVAAGAGYTSGYTPNGNGSSGYAHQHYHPGLWYLPQHPLQTGYGYLPQLQPYYPVMQQPQKTSLLEFGSHVAENVLAKVFSDRLNDVASNYYDSGSDAGFDVSGFDI</sequence>
<feature type="domain" description="C2" evidence="2">
    <location>
        <begin position="2"/>
        <end position="58"/>
    </location>
</feature>
<dbReference type="SUPFAM" id="SSF49562">
    <property type="entry name" value="C2 domain (Calcium/lipid-binding domain, CaLB)"/>
    <property type="match status" value="1"/>
</dbReference>
<gene>
    <name evidence="3" type="ORF">POM88_053926</name>
</gene>
<protein>
    <recommendedName>
        <fullName evidence="2">C2 domain-containing protein</fullName>
    </recommendedName>
</protein>
<evidence type="ECO:0000259" key="2">
    <source>
        <dbReference type="Pfam" id="PF00168"/>
    </source>
</evidence>
<dbReference type="AlphaFoldDB" id="A0AAD8GNT4"/>
<keyword evidence="4" id="KW-1185">Reference proteome</keyword>
<evidence type="ECO:0000313" key="4">
    <source>
        <dbReference type="Proteomes" id="UP001237642"/>
    </source>
</evidence>
<dbReference type="InterPro" id="IPR035892">
    <property type="entry name" value="C2_domain_sf"/>
</dbReference>
<organism evidence="3 4">
    <name type="scientific">Heracleum sosnowskyi</name>
    <dbReference type="NCBI Taxonomy" id="360622"/>
    <lineage>
        <taxon>Eukaryota</taxon>
        <taxon>Viridiplantae</taxon>
        <taxon>Streptophyta</taxon>
        <taxon>Embryophyta</taxon>
        <taxon>Tracheophyta</taxon>
        <taxon>Spermatophyta</taxon>
        <taxon>Magnoliopsida</taxon>
        <taxon>eudicotyledons</taxon>
        <taxon>Gunneridae</taxon>
        <taxon>Pentapetalae</taxon>
        <taxon>asterids</taxon>
        <taxon>campanulids</taxon>
        <taxon>Apiales</taxon>
        <taxon>Apiaceae</taxon>
        <taxon>Apioideae</taxon>
        <taxon>apioid superclade</taxon>
        <taxon>Tordylieae</taxon>
        <taxon>Tordyliinae</taxon>
        <taxon>Heracleum</taxon>
    </lineage>
</organism>
<dbReference type="Proteomes" id="UP001237642">
    <property type="component" value="Unassembled WGS sequence"/>
</dbReference>
<dbReference type="EMBL" id="JAUIZM010000022">
    <property type="protein sequence ID" value="KAK1351921.1"/>
    <property type="molecule type" value="Genomic_DNA"/>
</dbReference>
<accession>A0AAD8GNT4</accession>